<organism evidence="7 8">
    <name type="scientific">Fervidibacillus albus</name>
    <dbReference type="NCBI Taxonomy" id="2980026"/>
    <lineage>
        <taxon>Bacteria</taxon>
        <taxon>Bacillati</taxon>
        <taxon>Bacillota</taxon>
        <taxon>Bacilli</taxon>
        <taxon>Bacillales</taxon>
        <taxon>Bacillaceae</taxon>
        <taxon>Fervidibacillus</taxon>
    </lineage>
</organism>
<dbReference type="GO" id="GO:0003995">
    <property type="term" value="F:acyl-CoA dehydrogenase activity"/>
    <property type="evidence" value="ECO:0007669"/>
    <property type="project" value="TreeGrafter"/>
</dbReference>
<comment type="cofactor">
    <cofactor evidence="4">
        <name>FAD</name>
        <dbReference type="ChEBI" id="CHEBI:57692"/>
    </cofactor>
</comment>
<evidence type="ECO:0000259" key="6">
    <source>
        <dbReference type="Pfam" id="PF02770"/>
    </source>
</evidence>
<evidence type="ECO:0000256" key="2">
    <source>
        <dbReference type="ARBA" id="ARBA00022630"/>
    </source>
</evidence>
<evidence type="ECO:0000256" key="1">
    <source>
        <dbReference type="ARBA" id="ARBA00009347"/>
    </source>
</evidence>
<dbReference type="Proteomes" id="UP001164718">
    <property type="component" value="Chromosome"/>
</dbReference>
<dbReference type="Gene3D" id="2.40.110.20">
    <property type="match status" value="1"/>
</dbReference>
<dbReference type="Pfam" id="PF00441">
    <property type="entry name" value="Acyl-CoA_dh_1"/>
    <property type="match status" value="1"/>
</dbReference>
<evidence type="ECO:0000256" key="3">
    <source>
        <dbReference type="ARBA" id="ARBA00022827"/>
    </source>
</evidence>
<feature type="domain" description="Acyl-CoA oxidase/dehydrogenase middle" evidence="6">
    <location>
        <begin position="177"/>
        <end position="272"/>
    </location>
</feature>
<proteinExistence type="inferred from homology"/>
<dbReference type="PANTHER" id="PTHR42707">
    <property type="entry name" value="ACYL-COA DEHYDROGENASE"/>
    <property type="match status" value="1"/>
</dbReference>
<dbReference type="InterPro" id="IPR036250">
    <property type="entry name" value="AcylCo_DH-like_C"/>
</dbReference>
<reference evidence="7" key="1">
    <citation type="submission" date="2022-09" db="EMBL/GenBank/DDBJ databases">
        <title>Complete Genomes of Fervidibacillus albus and Fervidibacillus halotolerans isolated from tidal flat sediments.</title>
        <authorList>
            <person name="Kwon K.K."/>
            <person name="Yang S.-H."/>
            <person name="Park M.J."/>
            <person name="Oh H.-M."/>
        </authorList>
    </citation>
    <scope>NUCLEOTIDE SEQUENCE</scope>
    <source>
        <strain evidence="7">MEBiC13591</strain>
    </source>
</reference>
<dbReference type="AlphaFoldDB" id="A0A9E8LVA3"/>
<keyword evidence="2 4" id="KW-0285">Flavoprotein</keyword>
<dbReference type="SUPFAM" id="SSF47203">
    <property type="entry name" value="Acyl-CoA dehydrogenase C-terminal domain-like"/>
    <property type="match status" value="1"/>
</dbReference>
<keyword evidence="3 4" id="KW-0274">FAD</keyword>
<feature type="domain" description="Acyl-CoA dehydrogenase/oxidase C-terminal" evidence="5">
    <location>
        <begin position="284"/>
        <end position="449"/>
    </location>
</feature>
<keyword evidence="4" id="KW-0560">Oxidoreductase</keyword>
<dbReference type="Pfam" id="PF02770">
    <property type="entry name" value="Acyl-CoA_dh_M"/>
    <property type="match status" value="1"/>
</dbReference>
<dbReference type="RefSeq" id="WP_275417916.1">
    <property type="nucleotide sequence ID" value="NZ_CP106878.1"/>
</dbReference>
<dbReference type="KEGG" id="faf:OE104_01950"/>
<name>A0A9E8LVA3_9BACI</name>
<dbReference type="InterPro" id="IPR052904">
    <property type="entry name" value="Acyl-CoA_dehydrogenase-like"/>
</dbReference>
<dbReference type="InterPro" id="IPR009075">
    <property type="entry name" value="AcylCo_DH/oxidase_C"/>
</dbReference>
<sequence>MEKEALDSYSFDEFLDVRDRYNDLLDNAFLQRVAKFYVKDEWDVLYEKMKVLSNVSSFQLRNVTNEVAKRENHPRIEHFDAYNHRVDRIVRPNDQMEMEKFIFNEALFSKETSDWEQVLKRFLFQHNGEAGMMCPVACTDGLVDLLRSFEHELNDELKEILLHCTEGIDGDYGIGAQFMTEIQGGSDIPANILKAVPVSDHFRLYGTKFFCSAIHADYAVVTARVENTEHVATFIVPLWKNRDRKERNHYVINRLKWKLGTSELPSAELIFEGAKAFQIGPVEKGVSIAVGIVLTKSRLDIGSASSAFMLRAVREALQYSQFRQVFGKKIEEFPLAKAQLLEIEHTAKRTTAALFKIYDMYFQQQHRHTKKRTVEERKQQFILRELILLQKIKAAKDTVDTIRTAISIFGGNGVIEDFTSLPRLFRDAMVNELWEGPKNVLLAQIHRDLSRASNWYEPTHFIKDLLKGVDESIIASFVQKMKQLQNIDLSTLTDQTSVQQAKEWERFCDDLFLAYQEQAWKEVGDAPIVRKYQFTK</sequence>
<protein>
    <submittedName>
        <fullName evidence="7">Acyl-CoA dehydrogenase family protein</fullName>
    </submittedName>
</protein>
<evidence type="ECO:0000259" key="5">
    <source>
        <dbReference type="Pfam" id="PF00441"/>
    </source>
</evidence>
<dbReference type="Gene3D" id="1.20.140.10">
    <property type="entry name" value="Butyryl-CoA Dehydrogenase, subunit A, domain 3"/>
    <property type="match status" value="1"/>
</dbReference>
<dbReference type="EMBL" id="CP106878">
    <property type="protein sequence ID" value="WAA10131.1"/>
    <property type="molecule type" value="Genomic_DNA"/>
</dbReference>
<evidence type="ECO:0000256" key="4">
    <source>
        <dbReference type="RuleBase" id="RU362125"/>
    </source>
</evidence>
<dbReference type="PANTHER" id="PTHR42707:SF2">
    <property type="entry name" value="ACD11 DEHYDROGENASE"/>
    <property type="match status" value="1"/>
</dbReference>
<accession>A0A9E8LVA3</accession>
<keyword evidence="8" id="KW-1185">Reference proteome</keyword>
<evidence type="ECO:0000313" key="8">
    <source>
        <dbReference type="Proteomes" id="UP001164718"/>
    </source>
</evidence>
<gene>
    <name evidence="7" type="ORF">OE104_01950</name>
</gene>
<evidence type="ECO:0000313" key="7">
    <source>
        <dbReference type="EMBL" id="WAA10131.1"/>
    </source>
</evidence>
<dbReference type="InterPro" id="IPR006091">
    <property type="entry name" value="Acyl-CoA_Oxase/DH_mid-dom"/>
</dbReference>
<comment type="similarity">
    <text evidence="1 4">Belongs to the acyl-CoA dehydrogenase family.</text>
</comment>
<dbReference type="InterPro" id="IPR009100">
    <property type="entry name" value="AcylCoA_DH/oxidase_NM_dom_sf"/>
</dbReference>
<dbReference type="SUPFAM" id="SSF56645">
    <property type="entry name" value="Acyl-CoA dehydrogenase NM domain-like"/>
    <property type="match status" value="1"/>
</dbReference>